<gene>
    <name evidence="2" type="ORF">GOBAR_AA11644</name>
</gene>
<reference evidence="2 3" key="1">
    <citation type="submission" date="2015-01" db="EMBL/GenBank/DDBJ databases">
        <title>Genome of allotetraploid Gossypium barbadense reveals genomic plasticity and fiber elongation in cotton evolution.</title>
        <authorList>
            <person name="Chen X."/>
            <person name="Liu X."/>
            <person name="Zhao B."/>
            <person name="Zheng H."/>
            <person name="Hu Y."/>
            <person name="Lu G."/>
            <person name="Yang C."/>
            <person name="Chen J."/>
            <person name="Shan C."/>
            <person name="Zhang L."/>
            <person name="Zhou Y."/>
            <person name="Wang L."/>
            <person name="Guo W."/>
            <person name="Bai Y."/>
            <person name="Ruan J."/>
            <person name="Shangguan X."/>
            <person name="Mao Y."/>
            <person name="Jiang J."/>
            <person name="Zhu Y."/>
            <person name="Lei J."/>
            <person name="Kang H."/>
            <person name="Chen S."/>
            <person name="He X."/>
            <person name="Wang R."/>
            <person name="Wang Y."/>
            <person name="Chen J."/>
            <person name="Wang L."/>
            <person name="Yu S."/>
            <person name="Wang B."/>
            <person name="Wei J."/>
            <person name="Song S."/>
            <person name="Lu X."/>
            <person name="Gao Z."/>
            <person name="Gu W."/>
            <person name="Deng X."/>
            <person name="Ma D."/>
            <person name="Wang S."/>
            <person name="Liang W."/>
            <person name="Fang L."/>
            <person name="Cai C."/>
            <person name="Zhu X."/>
            <person name="Zhou B."/>
            <person name="Zhang Y."/>
            <person name="Chen Z."/>
            <person name="Xu S."/>
            <person name="Zhu R."/>
            <person name="Wang S."/>
            <person name="Zhang T."/>
            <person name="Zhao G."/>
        </authorList>
    </citation>
    <scope>NUCLEOTIDE SEQUENCE [LARGE SCALE GENOMIC DNA]</scope>
    <source>
        <strain evidence="3">cv. Xinhai21</strain>
        <tissue evidence="2">Leaf</tissue>
    </source>
</reference>
<evidence type="ECO:0000313" key="2">
    <source>
        <dbReference type="EMBL" id="PPS09002.1"/>
    </source>
</evidence>
<proteinExistence type="predicted"/>
<sequence>MASHPRQSNVQFLRQLKKNSKSQTYGEGYYASSLHPDGYAKAKGAGISDTKVETISKESDRVKKGVIPTPGVIGNLNAVGALASLETAPAKIGIWHAEGRETGVHVRQKRGSLFFFRWALTPSHTVYYSTESSFFAWNSCVQPAAEAENRTSSLEQGEGLGAHRGARRSLFCSGSQSDGSSSSTEQCSVSETVEEEPQVSGDVDNQSKDRRYRQRMREEISKDKGGFEVKSFIVVMRNFVSLAVPQVSLIESGHQESSGQPLLGIYFLGSSKSILFYYGCLLINSALRGKISTVNQSTNLF</sequence>
<organism evidence="2 3">
    <name type="scientific">Gossypium barbadense</name>
    <name type="common">Sea Island cotton</name>
    <name type="synonym">Hibiscus barbadensis</name>
    <dbReference type="NCBI Taxonomy" id="3634"/>
    <lineage>
        <taxon>Eukaryota</taxon>
        <taxon>Viridiplantae</taxon>
        <taxon>Streptophyta</taxon>
        <taxon>Embryophyta</taxon>
        <taxon>Tracheophyta</taxon>
        <taxon>Spermatophyta</taxon>
        <taxon>Magnoliopsida</taxon>
        <taxon>eudicotyledons</taxon>
        <taxon>Gunneridae</taxon>
        <taxon>Pentapetalae</taxon>
        <taxon>rosids</taxon>
        <taxon>malvids</taxon>
        <taxon>Malvales</taxon>
        <taxon>Malvaceae</taxon>
        <taxon>Malvoideae</taxon>
        <taxon>Gossypium</taxon>
    </lineage>
</organism>
<name>A0A2P5Y084_GOSBA</name>
<accession>A0A2P5Y084</accession>
<feature type="region of interest" description="Disordered" evidence="1">
    <location>
        <begin position="172"/>
        <end position="213"/>
    </location>
</feature>
<feature type="compositionally biased region" description="Low complexity" evidence="1">
    <location>
        <begin position="172"/>
        <end position="191"/>
    </location>
</feature>
<evidence type="ECO:0000256" key="1">
    <source>
        <dbReference type="SAM" id="MobiDB-lite"/>
    </source>
</evidence>
<dbReference type="Proteomes" id="UP000239757">
    <property type="component" value="Unassembled WGS sequence"/>
</dbReference>
<evidence type="ECO:0000313" key="3">
    <source>
        <dbReference type="Proteomes" id="UP000239757"/>
    </source>
</evidence>
<protein>
    <submittedName>
        <fullName evidence="2">Uncharacterized protein</fullName>
    </submittedName>
</protein>
<dbReference type="EMBL" id="KZ663916">
    <property type="protein sequence ID" value="PPS09002.1"/>
    <property type="molecule type" value="Genomic_DNA"/>
</dbReference>
<dbReference type="AlphaFoldDB" id="A0A2P5Y084"/>